<reference evidence="2" key="1">
    <citation type="submission" date="2018-04" db="EMBL/GenBank/DDBJ databases">
        <title>Transcriptome of Schizaphis graminum biotype I.</title>
        <authorList>
            <person name="Scully E.D."/>
            <person name="Geib S.M."/>
            <person name="Palmer N.A."/>
            <person name="Koch K."/>
            <person name="Bradshaw J."/>
            <person name="Heng-Moss T."/>
            <person name="Sarath G."/>
        </authorList>
    </citation>
    <scope>NUCLEOTIDE SEQUENCE</scope>
</reference>
<accession>A0A2S2N8I0</accession>
<proteinExistence type="predicted"/>
<feature type="transmembrane region" description="Helical" evidence="1">
    <location>
        <begin position="110"/>
        <end position="129"/>
    </location>
</feature>
<protein>
    <submittedName>
        <fullName evidence="2">Uncharacterized protein</fullName>
    </submittedName>
</protein>
<evidence type="ECO:0000313" key="2">
    <source>
        <dbReference type="EMBL" id="MBY13439.1"/>
    </source>
</evidence>
<keyword evidence="1" id="KW-0472">Membrane</keyword>
<name>A0A2S2N8I0_SCHGA</name>
<keyword evidence="1" id="KW-0812">Transmembrane</keyword>
<dbReference type="EMBL" id="GGMR01000820">
    <property type="protein sequence ID" value="MBY13439.1"/>
    <property type="molecule type" value="Transcribed_RNA"/>
</dbReference>
<evidence type="ECO:0000256" key="1">
    <source>
        <dbReference type="SAM" id="Phobius"/>
    </source>
</evidence>
<gene>
    <name evidence="2" type="ORF">g.13910</name>
</gene>
<keyword evidence="1" id="KW-1133">Transmembrane helix</keyword>
<dbReference type="AlphaFoldDB" id="A0A2S2N8I0"/>
<organism evidence="2">
    <name type="scientific">Schizaphis graminum</name>
    <name type="common">Green bug aphid</name>
    <dbReference type="NCBI Taxonomy" id="13262"/>
    <lineage>
        <taxon>Eukaryota</taxon>
        <taxon>Metazoa</taxon>
        <taxon>Ecdysozoa</taxon>
        <taxon>Arthropoda</taxon>
        <taxon>Hexapoda</taxon>
        <taxon>Insecta</taxon>
        <taxon>Pterygota</taxon>
        <taxon>Neoptera</taxon>
        <taxon>Paraneoptera</taxon>
        <taxon>Hemiptera</taxon>
        <taxon>Sternorrhyncha</taxon>
        <taxon>Aphidomorpha</taxon>
        <taxon>Aphidoidea</taxon>
        <taxon>Aphididae</taxon>
        <taxon>Aphidini</taxon>
        <taxon>Schizaphis</taxon>
    </lineage>
</organism>
<sequence length="139" mass="16902">MMNSLYKKIGTSILIKYKLIQVANTICLTPYTNDIIDSCKHTRLVNCNLQVRIRKCLATCFITIYSLVKDTFKKYSSTDTDTFFQKYLKYVFEYSKKKVFKYKYKYFKKVFTDTFKYFFFLIYVTFLHWPNELIDKLNY</sequence>